<evidence type="ECO:0000313" key="4">
    <source>
        <dbReference type="Proteomes" id="UP000242637"/>
    </source>
</evidence>
<evidence type="ECO:0000256" key="1">
    <source>
        <dbReference type="SAM" id="SignalP"/>
    </source>
</evidence>
<dbReference type="STRING" id="1121387.GCA_000429885_00468"/>
<dbReference type="InterPro" id="IPR013830">
    <property type="entry name" value="SGNH_hydro"/>
</dbReference>
<dbReference type="Gene3D" id="3.40.50.1110">
    <property type="entry name" value="SGNH hydrolase"/>
    <property type="match status" value="1"/>
</dbReference>
<feature type="domain" description="SGNH hydrolase-type esterase" evidence="2">
    <location>
        <begin position="50"/>
        <end position="253"/>
    </location>
</feature>
<accession>A0A239VQS3</accession>
<dbReference type="SUPFAM" id="SSF52266">
    <property type="entry name" value="SGNH hydrolase"/>
    <property type="match status" value="1"/>
</dbReference>
<dbReference type="GeneID" id="63460278"/>
<gene>
    <name evidence="3" type="ORF">SAMEA4475696_02100</name>
</gene>
<evidence type="ECO:0000259" key="2">
    <source>
        <dbReference type="Pfam" id="PF13472"/>
    </source>
</evidence>
<sequence length="269" mass="28450">MLSRRSGSLRPFRLHHPGRLCAISVALVILGSSASASVASASGPVSVITFGDSVPSGAACHCIPFGEKVANSIASTQDKDYAFRNYARGGSTSAGLLSTLKTPEVRTNTAGSDLVLVETGANDFSPSKAAQCRNDIASKNCYGPQLRALRSILSSALRTIKSLQKYPRAEVMALGYWNVFQDGAVGRAKGKAFVVGSDRLTREVNKTIRFAARDAGVWYVDVYTPFKGPKGINDPTSLLAADGDHPNGDGHQAIVDAVIRRLGPRTSLV</sequence>
<feature type="signal peptide" evidence="1">
    <location>
        <begin position="1"/>
        <end position="36"/>
    </location>
</feature>
<protein>
    <submittedName>
        <fullName evidence="3">GDSL-like Lipase/Acylhydrolase</fullName>
    </submittedName>
</protein>
<dbReference type="RefSeq" id="WP_084440856.1">
    <property type="nucleotide sequence ID" value="NZ_LT906453.1"/>
</dbReference>
<feature type="chain" id="PRO_5038551843" evidence="1">
    <location>
        <begin position="37"/>
        <end position="269"/>
    </location>
</feature>
<keyword evidence="1" id="KW-0732">Signal</keyword>
<name>A0A239VQS3_9MICO</name>
<dbReference type="EMBL" id="LT906453">
    <property type="protein sequence ID" value="SNV24631.1"/>
    <property type="molecule type" value="Genomic_DNA"/>
</dbReference>
<keyword evidence="4" id="KW-1185">Reference proteome</keyword>
<organism evidence="3 4">
    <name type="scientific">Dermatophilus congolensis</name>
    <dbReference type="NCBI Taxonomy" id="1863"/>
    <lineage>
        <taxon>Bacteria</taxon>
        <taxon>Bacillati</taxon>
        <taxon>Actinomycetota</taxon>
        <taxon>Actinomycetes</taxon>
        <taxon>Micrococcales</taxon>
        <taxon>Dermatophilaceae</taxon>
        <taxon>Dermatophilus</taxon>
    </lineage>
</organism>
<dbReference type="InterPro" id="IPR036514">
    <property type="entry name" value="SGNH_hydro_sf"/>
</dbReference>
<proteinExistence type="predicted"/>
<dbReference type="KEGG" id="dco:SAMEA4475696_2100"/>
<dbReference type="OrthoDB" id="8215557at2"/>
<dbReference type="GO" id="GO:0016787">
    <property type="term" value="F:hydrolase activity"/>
    <property type="evidence" value="ECO:0007669"/>
    <property type="project" value="UniProtKB-KW"/>
</dbReference>
<evidence type="ECO:0000313" key="3">
    <source>
        <dbReference type="EMBL" id="SNV24631.1"/>
    </source>
</evidence>
<dbReference type="AlphaFoldDB" id="A0A239VQS3"/>
<reference evidence="3 4" key="1">
    <citation type="submission" date="2017-06" db="EMBL/GenBank/DDBJ databases">
        <authorList>
            <consortium name="Pathogen Informatics"/>
        </authorList>
    </citation>
    <scope>NUCLEOTIDE SEQUENCE [LARGE SCALE GENOMIC DNA]</scope>
    <source>
        <strain evidence="3 4">NCTC13039</strain>
    </source>
</reference>
<dbReference type="CDD" id="cd00229">
    <property type="entry name" value="SGNH_hydrolase"/>
    <property type="match status" value="1"/>
</dbReference>
<dbReference type="Pfam" id="PF13472">
    <property type="entry name" value="Lipase_GDSL_2"/>
    <property type="match status" value="1"/>
</dbReference>
<dbReference type="Proteomes" id="UP000242637">
    <property type="component" value="Chromosome 1"/>
</dbReference>
<keyword evidence="3" id="KW-0378">Hydrolase</keyword>